<dbReference type="Proteomes" id="UP000011599">
    <property type="component" value="Unassembled WGS sequence"/>
</dbReference>
<dbReference type="AlphaFoldDB" id="L9VSV2"/>
<accession>L9VSV2</accession>
<dbReference type="PATRIC" id="fig|1114856.3.peg.2622"/>
<comment type="caution">
    <text evidence="1">The sequence shown here is derived from an EMBL/GenBank/DDBJ whole genome shotgun (WGS) entry which is preliminary data.</text>
</comment>
<protein>
    <submittedName>
        <fullName evidence="1">Uncharacterized protein</fullName>
    </submittedName>
</protein>
<evidence type="ECO:0000313" key="2">
    <source>
        <dbReference type="Proteomes" id="UP000011599"/>
    </source>
</evidence>
<keyword evidence="2" id="KW-1185">Reference proteome</keyword>
<gene>
    <name evidence="1" type="ORF">C496_12574</name>
</gene>
<sequence length="51" mass="6197">IRDVYKRQEYDQYDRPDRLEELGDRFEEADELLGAELEDLIETDEVDRGFM</sequence>
<evidence type="ECO:0000313" key="1">
    <source>
        <dbReference type="EMBL" id="ELY40116.1"/>
    </source>
</evidence>
<dbReference type="eggNOG" id="arCOG04617">
    <property type="taxonomic scope" value="Archaea"/>
</dbReference>
<proteinExistence type="predicted"/>
<reference evidence="1 2" key="1">
    <citation type="journal article" date="2014" name="PLoS Genet.">
        <title>Phylogenetically driven sequencing of extremely halophilic archaea reveals strategies for static and dynamic osmo-response.</title>
        <authorList>
            <person name="Becker E.A."/>
            <person name="Seitzer P.M."/>
            <person name="Tritt A."/>
            <person name="Larsen D."/>
            <person name="Krusor M."/>
            <person name="Yao A.I."/>
            <person name="Wu D."/>
            <person name="Madern D."/>
            <person name="Eisen J.A."/>
            <person name="Darling A.E."/>
            <person name="Facciotti M.T."/>
        </authorList>
    </citation>
    <scope>NUCLEOTIDE SEQUENCE [LARGE SCALE GENOMIC DNA]</scope>
    <source>
        <strain evidence="1 2">GA33</strain>
    </source>
</reference>
<feature type="non-terminal residue" evidence="1">
    <location>
        <position position="1"/>
    </location>
</feature>
<organism evidence="1 2">
    <name type="scientific">Natronorubrum tibetense GA33</name>
    <dbReference type="NCBI Taxonomy" id="1114856"/>
    <lineage>
        <taxon>Archaea</taxon>
        <taxon>Methanobacteriati</taxon>
        <taxon>Methanobacteriota</taxon>
        <taxon>Stenosarchaea group</taxon>
        <taxon>Halobacteria</taxon>
        <taxon>Halobacteriales</taxon>
        <taxon>Natrialbaceae</taxon>
        <taxon>Natronorubrum</taxon>
    </lineage>
</organism>
<name>L9VSV2_9EURY</name>
<dbReference type="EMBL" id="AOHW01000034">
    <property type="protein sequence ID" value="ELY40116.1"/>
    <property type="molecule type" value="Genomic_DNA"/>
</dbReference>